<dbReference type="AlphaFoldDB" id="A0A552UIA3"/>
<dbReference type="InterPro" id="IPR008258">
    <property type="entry name" value="Transglycosylase_SLT_dom_1"/>
</dbReference>
<dbReference type="Pfam" id="PF01464">
    <property type="entry name" value="SLT"/>
    <property type="match status" value="1"/>
</dbReference>
<accession>A0A552UIA3</accession>
<dbReference type="OrthoDB" id="8477976at2"/>
<dbReference type="EMBL" id="VJWA01000001">
    <property type="protein sequence ID" value="TRW17920.1"/>
    <property type="molecule type" value="Genomic_DNA"/>
</dbReference>
<name>A0A552UIA3_9SPHN</name>
<keyword evidence="4" id="KW-1185">Reference proteome</keyword>
<reference evidence="3 4" key="1">
    <citation type="submission" date="2019-07" db="EMBL/GenBank/DDBJ databases">
        <title>Novel species isolated from glacier.</title>
        <authorList>
            <person name="Liu Q."/>
            <person name="Xin Y.-H."/>
        </authorList>
    </citation>
    <scope>NUCLEOTIDE SEQUENCE [LARGE SCALE GENOMIC DNA]</scope>
    <source>
        <strain evidence="3 4">LB1R16</strain>
    </source>
</reference>
<sequence length="233" mass="23851">MDVAAIDGTAVVGAIRLASARTGVDFDYLVAQARVESGLDPRAAAPTSSARGLFQFTQGTWLDTVRRHGAEHGLGDAAAILKRGATPEERVAILDLRLDAGASSAMAAAFAQDNAATLERRLGRTANATDLYLAHFLGPAGAVRFLRARDAAPDAAAASAVLPAAARANAGVFTAAGGRARTLDEVYARFEAKLGSAPQRATEQGGTSLPRTGTVLPVAAARTAYLLLADLGA</sequence>
<dbReference type="RefSeq" id="WP_144236614.1">
    <property type="nucleotide sequence ID" value="NZ_VJWA01000001.1"/>
</dbReference>
<dbReference type="InterPro" id="IPR023346">
    <property type="entry name" value="Lysozyme-like_dom_sf"/>
</dbReference>
<evidence type="ECO:0000313" key="4">
    <source>
        <dbReference type="Proteomes" id="UP000317894"/>
    </source>
</evidence>
<evidence type="ECO:0000259" key="2">
    <source>
        <dbReference type="Pfam" id="PF01464"/>
    </source>
</evidence>
<dbReference type="SUPFAM" id="SSF53955">
    <property type="entry name" value="Lysozyme-like"/>
    <property type="match status" value="1"/>
</dbReference>
<evidence type="ECO:0000313" key="3">
    <source>
        <dbReference type="EMBL" id="TRW17920.1"/>
    </source>
</evidence>
<comment type="similarity">
    <text evidence="1">Belongs to the virb1 family.</text>
</comment>
<proteinExistence type="inferred from homology"/>
<evidence type="ECO:0000256" key="1">
    <source>
        <dbReference type="ARBA" id="ARBA00009387"/>
    </source>
</evidence>
<comment type="caution">
    <text evidence="3">The sequence shown here is derived from an EMBL/GenBank/DDBJ whole genome shotgun (WGS) entry which is preliminary data.</text>
</comment>
<dbReference type="Proteomes" id="UP000317894">
    <property type="component" value="Unassembled WGS sequence"/>
</dbReference>
<gene>
    <name evidence="3" type="ORF">FMM06_07270</name>
</gene>
<feature type="domain" description="Transglycosylase SLT" evidence="2">
    <location>
        <begin position="15"/>
        <end position="67"/>
    </location>
</feature>
<organism evidence="3 4">
    <name type="scientific">Glacieibacterium frigidum</name>
    <dbReference type="NCBI Taxonomy" id="2593303"/>
    <lineage>
        <taxon>Bacteria</taxon>
        <taxon>Pseudomonadati</taxon>
        <taxon>Pseudomonadota</taxon>
        <taxon>Alphaproteobacteria</taxon>
        <taxon>Sphingomonadales</taxon>
        <taxon>Sphingosinicellaceae</taxon>
        <taxon>Glacieibacterium</taxon>
    </lineage>
</organism>
<protein>
    <submittedName>
        <fullName evidence="3">Lytic transglycosylase domain-containing protein</fullName>
    </submittedName>
</protein>
<dbReference type="Gene3D" id="1.10.530.10">
    <property type="match status" value="1"/>
</dbReference>